<gene>
    <name evidence="1" type="ORF">PoB_005253100</name>
</gene>
<dbReference type="EMBL" id="BLXT01005778">
    <property type="protein sequence ID" value="GFO26026.1"/>
    <property type="molecule type" value="Genomic_DNA"/>
</dbReference>
<accession>A0AAV4C3Q2</accession>
<organism evidence="1 2">
    <name type="scientific">Plakobranchus ocellatus</name>
    <dbReference type="NCBI Taxonomy" id="259542"/>
    <lineage>
        <taxon>Eukaryota</taxon>
        <taxon>Metazoa</taxon>
        <taxon>Spiralia</taxon>
        <taxon>Lophotrochozoa</taxon>
        <taxon>Mollusca</taxon>
        <taxon>Gastropoda</taxon>
        <taxon>Heterobranchia</taxon>
        <taxon>Euthyneura</taxon>
        <taxon>Panpulmonata</taxon>
        <taxon>Sacoglossa</taxon>
        <taxon>Placobranchoidea</taxon>
        <taxon>Plakobranchidae</taxon>
        <taxon>Plakobranchus</taxon>
    </lineage>
</organism>
<name>A0AAV4C3Q2_9GAST</name>
<comment type="caution">
    <text evidence="1">The sequence shown here is derived from an EMBL/GenBank/DDBJ whole genome shotgun (WGS) entry which is preliminary data.</text>
</comment>
<proteinExistence type="predicted"/>
<reference evidence="1 2" key="1">
    <citation type="journal article" date="2021" name="Elife">
        <title>Chloroplast acquisition without the gene transfer in kleptoplastic sea slugs, Plakobranchus ocellatus.</title>
        <authorList>
            <person name="Maeda T."/>
            <person name="Takahashi S."/>
            <person name="Yoshida T."/>
            <person name="Shimamura S."/>
            <person name="Takaki Y."/>
            <person name="Nagai Y."/>
            <person name="Toyoda A."/>
            <person name="Suzuki Y."/>
            <person name="Arimoto A."/>
            <person name="Ishii H."/>
            <person name="Satoh N."/>
            <person name="Nishiyama T."/>
            <person name="Hasebe M."/>
            <person name="Maruyama T."/>
            <person name="Minagawa J."/>
            <person name="Obokata J."/>
            <person name="Shigenobu S."/>
        </authorList>
    </citation>
    <scope>NUCLEOTIDE SEQUENCE [LARGE SCALE GENOMIC DNA]</scope>
</reference>
<sequence length="105" mass="11901">MKLVNEIDKFLTVQFLILPGNCLLKDIHKITIQQRLGVIAPLPHSFIIRITVCLEIVKESIMTTFIIRVIVCLGVTKESIITIICIDMNLMFTINTTMPFIASIK</sequence>
<dbReference type="AlphaFoldDB" id="A0AAV4C3Q2"/>
<protein>
    <submittedName>
        <fullName evidence="1">Uncharacterized protein</fullName>
    </submittedName>
</protein>
<keyword evidence="2" id="KW-1185">Reference proteome</keyword>
<dbReference type="Proteomes" id="UP000735302">
    <property type="component" value="Unassembled WGS sequence"/>
</dbReference>
<evidence type="ECO:0000313" key="2">
    <source>
        <dbReference type="Proteomes" id="UP000735302"/>
    </source>
</evidence>
<evidence type="ECO:0000313" key="1">
    <source>
        <dbReference type="EMBL" id="GFO26026.1"/>
    </source>
</evidence>